<proteinExistence type="inferred from homology"/>
<evidence type="ECO:0000256" key="9">
    <source>
        <dbReference type="ARBA" id="ARBA00023232"/>
    </source>
</evidence>
<evidence type="ECO:0000256" key="7">
    <source>
        <dbReference type="ARBA" id="ARBA00023004"/>
    </source>
</evidence>
<dbReference type="PRINTS" id="PR00372">
    <property type="entry name" value="FYWHYDRXLASE"/>
</dbReference>
<feature type="binding site" evidence="11">
    <location>
        <position position="141"/>
    </location>
    <ligand>
        <name>Fe cation</name>
        <dbReference type="ChEBI" id="CHEBI:24875"/>
    </ligand>
</feature>
<evidence type="ECO:0000256" key="2">
    <source>
        <dbReference type="ARBA" id="ARBA00005088"/>
    </source>
</evidence>
<dbReference type="Gene3D" id="1.10.800.10">
    <property type="entry name" value="Aromatic amino acid hydroxylase"/>
    <property type="match status" value="1"/>
</dbReference>
<dbReference type="PANTHER" id="PTHR11473">
    <property type="entry name" value="AROMATIC AMINO ACID HYDROXYLASE"/>
    <property type="match status" value="1"/>
</dbReference>
<evidence type="ECO:0000256" key="8">
    <source>
        <dbReference type="ARBA" id="ARBA00023033"/>
    </source>
</evidence>
<dbReference type="Proteomes" id="UP000271925">
    <property type="component" value="Unassembled WGS sequence"/>
</dbReference>
<keyword evidence="7 11" id="KW-0408">Iron</keyword>
<dbReference type="SUPFAM" id="SSF56534">
    <property type="entry name" value="Aromatic aminoacid monoxygenases, catalytic and oligomerization domains"/>
    <property type="match status" value="1"/>
</dbReference>
<evidence type="ECO:0000256" key="4">
    <source>
        <dbReference type="ARBA" id="ARBA00011995"/>
    </source>
</evidence>
<reference evidence="13 14" key="1">
    <citation type="submission" date="2018-11" db="EMBL/GenBank/DDBJ databases">
        <authorList>
            <person name="Zhou Z."/>
            <person name="Wang G."/>
        </authorList>
    </citation>
    <scope>NUCLEOTIDE SEQUENCE [LARGE SCALE GENOMIC DNA]</scope>
    <source>
        <strain evidence="13 14">KCTC52004</strain>
    </source>
</reference>
<dbReference type="InterPro" id="IPR036951">
    <property type="entry name" value="ArAA_hydroxylase_sf"/>
</dbReference>
<keyword evidence="9" id="KW-0585">Phenylalanine catabolism</keyword>
<evidence type="ECO:0000256" key="5">
    <source>
        <dbReference type="ARBA" id="ARBA00022723"/>
    </source>
</evidence>
<protein>
    <recommendedName>
        <fullName evidence="4">phenylalanine 4-monooxygenase</fullName>
        <ecNumber evidence="4">1.14.16.1</ecNumber>
    </recommendedName>
    <alternativeName>
        <fullName evidence="10">Phe-4-monooxygenase</fullName>
    </alternativeName>
</protein>
<dbReference type="GO" id="GO:0006559">
    <property type="term" value="P:L-phenylalanine catabolic process"/>
    <property type="evidence" value="ECO:0007669"/>
    <property type="project" value="UniProtKB-KW"/>
</dbReference>
<gene>
    <name evidence="13" type="primary">phhA</name>
    <name evidence="13" type="ORF">EHT25_16420</name>
</gene>
<dbReference type="AlphaFoldDB" id="A0A3P1BM34"/>
<sequence>MTGFQFTGFAGPAFRWPGKTRKLETVNYKIMSQAYHTYTADDQAVWRLLFERQMKLLPGKASQEYLDGIGQVGFVADHIPNFEKELNPRLLRLTNWRVSAVPGLISNRDFFELMQNRNFPATTWLRRREQLEYLQEPDMFHDTFGHVPMLSNQAFCDFLAALSRIALAHVDHPEAIEMISRLYWYTVEFGLIQEPAGSGRDRLRIYGGGILSSTGETSYSLSSPQPERVPYDVGTLLRTPYVIDRFQDRYFVIDSFEQLYHSIPEIEGKLEELLVS</sequence>
<evidence type="ECO:0000256" key="6">
    <source>
        <dbReference type="ARBA" id="ARBA00023002"/>
    </source>
</evidence>
<evidence type="ECO:0000313" key="14">
    <source>
        <dbReference type="Proteomes" id="UP000271925"/>
    </source>
</evidence>
<evidence type="ECO:0000256" key="1">
    <source>
        <dbReference type="ARBA" id="ARBA00001954"/>
    </source>
</evidence>
<dbReference type="OrthoDB" id="9780502at2"/>
<name>A0A3P1BM34_9BACT</name>
<evidence type="ECO:0000256" key="3">
    <source>
        <dbReference type="ARBA" id="ARBA00009712"/>
    </source>
</evidence>
<accession>A0A3P1BM34</accession>
<comment type="pathway">
    <text evidence="2">Amino-acid degradation; L-phenylalanine degradation; acetoacetate and fumarate from L-phenylalanine: step 1/6.</text>
</comment>
<keyword evidence="8 13" id="KW-0503">Monooxygenase</keyword>
<dbReference type="EC" id="1.14.16.1" evidence="4"/>
<comment type="cofactor">
    <cofactor evidence="1 11">
        <name>Fe(2+)</name>
        <dbReference type="ChEBI" id="CHEBI:29033"/>
    </cofactor>
</comment>
<evidence type="ECO:0000313" key="13">
    <source>
        <dbReference type="EMBL" id="RRB02075.1"/>
    </source>
</evidence>
<feature type="binding site" evidence="11">
    <location>
        <position position="146"/>
    </location>
    <ligand>
        <name>Fe cation</name>
        <dbReference type="ChEBI" id="CHEBI:24875"/>
    </ligand>
</feature>
<organism evidence="13 14">
    <name type="scientific">Larkinella rosea</name>
    <dbReference type="NCBI Taxonomy" id="2025312"/>
    <lineage>
        <taxon>Bacteria</taxon>
        <taxon>Pseudomonadati</taxon>
        <taxon>Bacteroidota</taxon>
        <taxon>Cytophagia</taxon>
        <taxon>Cytophagales</taxon>
        <taxon>Spirosomataceae</taxon>
        <taxon>Larkinella</taxon>
    </lineage>
</organism>
<keyword evidence="14" id="KW-1185">Reference proteome</keyword>
<dbReference type="PANTHER" id="PTHR11473:SF24">
    <property type="entry name" value="PHENYLALANINE-4-HYDROXYLASE"/>
    <property type="match status" value="1"/>
</dbReference>
<feature type="domain" description="Biopterin-dependent aromatic amino acid hydroxylase family profile" evidence="12">
    <location>
        <begin position="1"/>
        <end position="276"/>
    </location>
</feature>
<dbReference type="NCBIfam" id="NF008877">
    <property type="entry name" value="PRK11913.1-2"/>
    <property type="match status" value="1"/>
</dbReference>
<keyword evidence="5 11" id="KW-0479">Metal-binding</keyword>
<dbReference type="RefSeq" id="WP_124876239.1">
    <property type="nucleotide sequence ID" value="NZ_RQJO01000009.1"/>
</dbReference>
<dbReference type="InterPro" id="IPR036329">
    <property type="entry name" value="Aro-AA_hydroxylase_C_sf"/>
</dbReference>
<keyword evidence="6 13" id="KW-0560">Oxidoreductase</keyword>
<dbReference type="GO" id="GO:0005506">
    <property type="term" value="F:iron ion binding"/>
    <property type="evidence" value="ECO:0007669"/>
    <property type="project" value="InterPro"/>
</dbReference>
<dbReference type="NCBIfam" id="TIGR01267">
    <property type="entry name" value="Phe4hydrox_mono"/>
    <property type="match status" value="1"/>
</dbReference>
<dbReference type="Pfam" id="PF00351">
    <property type="entry name" value="Biopterin_H"/>
    <property type="match status" value="1"/>
</dbReference>
<dbReference type="InterPro" id="IPR005960">
    <property type="entry name" value="Phe-4-hydroxylase_mono"/>
</dbReference>
<evidence type="ECO:0000259" key="12">
    <source>
        <dbReference type="PROSITE" id="PS51410"/>
    </source>
</evidence>
<comment type="caution">
    <text evidence="13">The sequence shown here is derived from an EMBL/GenBank/DDBJ whole genome shotgun (WGS) entry which is preliminary data.</text>
</comment>
<dbReference type="InterPro" id="IPR001273">
    <property type="entry name" value="ArAA_hydroxylase"/>
</dbReference>
<dbReference type="InterPro" id="IPR019774">
    <property type="entry name" value="Aromatic-AA_hydroxylase_C"/>
</dbReference>
<evidence type="ECO:0000256" key="11">
    <source>
        <dbReference type="PIRSR" id="PIRSR601273-2"/>
    </source>
</evidence>
<evidence type="ECO:0000256" key="10">
    <source>
        <dbReference type="ARBA" id="ARBA00029922"/>
    </source>
</evidence>
<dbReference type="GO" id="GO:0004505">
    <property type="term" value="F:phenylalanine 4-monooxygenase activity"/>
    <property type="evidence" value="ECO:0007669"/>
    <property type="project" value="UniProtKB-EC"/>
</dbReference>
<dbReference type="EMBL" id="RQJO01000009">
    <property type="protein sequence ID" value="RRB02075.1"/>
    <property type="molecule type" value="Genomic_DNA"/>
</dbReference>
<feature type="binding site" evidence="11">
    <location>
        <position position="188"/>
    </location>
    <ligand>
        <name>Fe cation</name>
        <dbReference type="ChEBI" id="CHEBI:24875"/>
    </ligand>
</feature>
<dbReference type="PROSITE" id="PS51410">
    <property type="entry name" value="BH4_AAA_HYDROXYL_2"/>
    <property type="match status" value="1"/>
</dbReference>
<comment type="similarity">
    <text evidence="3">Belongs to the biopterin-dependent aromatic amino acid hydroxylase family.</text>
</comment>